<reference evidence="4 5" key="1">
    <citation type="submission" date="2023-09" db="EMBL/GenBank/DDBJ databases">
        <authorList>
            <person name="Rey-Velasco X."/>
        </authorList>
    </citation>
    <scope>NUCLEOTIDE SEQUENCE [LARGE SCALE GENOMIC DNA]</scope>
    <source>
        <strain evidence="4 5">P117</strain>
    </source>
</reference>
<dbReference type="SUPFAM" id="SSF158472">
    <property type="entry name" value="HAMP domain-like"/>
    <property type="match status" value="1"/>
</dbReference>
<sequence length="785" mass="87857">MNETLNNKIFKLIAAIVLIITLVLLGVVWNNISKSYHENIVNTLQVSENIINNELIDRQLELVQNAKLLVNDYSFQRVIANYNNDQYAKADVASALANYKQKLTAAFVSLNALDGSTIASSGLLANTISNKKYASKIEQVRINGQASELLTFDQKLVWMLWLPVNYNGEKSTSYLAAGFELNDQYMDHLSALVGAQVSMAVESEAFFIRSSLENTPKNLAYLEASLLDNQMNPLLYLNPLFNTNTLFSQKFTLPAEGSVKSSVYVSVNASKHKSDFLSLQITVAIISLVALILAILAARLLARQITQPIERLALYAEEIANGKYGEDVKLESSTREIDQLFGAFTSMQAGVQMRESEIVFQAQRDMLTQLYNRNYIKEVIDNHLNKGIAFQAIGINIVQFRNLNDIFGYEYGDMCLMQLSNRITAKGGKAARVSGGEILWLPEDSLTLPEIAGIKAELENNIIIENNRIPMKVALGIIDGPLDTANAEDLFRRMSIIIDEAQETLPMIVSFNNALEDKYLRNLKIVNKLKQALIGNSKHLSLHYQPKLNLQDNQVDHAEALIRWNDPELGFVPPDEFINIAEQAGIINSVTEWVLNQVISDLQVFAKHDIEICVAVNISAQDLLNENFVMSARDLLRSNNVPDNAIELELTESVIVKDADKAIAHMKLLRNQGFVLSIDDFGTGYSSLSYLTQLPCDIIKIDKCFVMPFATQTGEQAICRAILNLADSFSKLVTAEGVEDEETLATLRKWGCQYAQGYYISRPIPVDDFVLWVKDWHHKTFSPMT</sequence>
<dbReference type="Pfam" id="PF00990">
    <property type="entry name" value="GGDEF"/>
    <property type="match status" value="1"/>
</dbReference>
<dbReference type="CDD" id="cd01948">
    <property type="entry name" value="EAL"/>
    <property type="match status" value="1"/>
</dbReference>
<dbReference type="PANTHER" id="PTHR33121">
    <property type="entry name" value="CYCLIC DI-GMP PHOSPHODIESTERASE PDEF"/>
    <property type="match status" value="1"/>
</dbReference>
<keyword evidence="1" id="KW-1133">Transmembrane helix</keyword>
<proteinExistence type="predicted"/>
<feature type="transmembrane region" description="Helical" evidence="1">
    <location>
        <begin position="12"/>
        <end position="32"/>
    </location>
</feature>
<dbReference type="SUPFAM" id="SSF141868">
    <property type="entry name" value="EAL domain-like"/>
    <property type="match status" value="1"/>
</dbReference>
<dbReference type="SUPFAM" id="SSF55073">
    <property type="entry name" value="Nucleotide cyclase"/>
    <property type="match status" value="1"/>
</dbReference>
<dbReference type="SMART" id="SM00304">
    <property type="entry name" value="HAMP"/>
    <property type="match status" value="1"/>
</dbReference>
<accession>A0ABU2ZWJ0</accession>
<organism evidence="4 5">
    <name type="scientific">Glaciecola petra</name>
    <dbReference type="NCBI Taxonomy" id="3075602"/>
    <lineage>
        <taxon>Bacteria</taxon>
        <taxon>Pseudomonadati</taxon>
        <taxon>Pseudomonadota</taxon>
        <taxon>Gammaproteobacteria</taxon>
        <taxon>Alteromonadales</taxon>
        <taxon>Alteromonadaceae</taxon>
        <taxon>Glaciecola</taxon>
    </lineage>
</organism>
<evidence type="ECO:0000313" key="5">
    <source>
        <dbReference type="Proteomes" id="UP001253545"/>
    </source>
</evidence>
<dbReference type="CDD" id="cd06225">
    <property type="entry name" value="HAMP"/>
    <property type="match status" value="1"/>
</dbReference>
<dbReference type="NCBIfam" id="TIGR00254">
    <property type="entry name" value="GGDEF"/>
    <property type="match status" value="1"/>
</dbReference>
<gene>
    <name evidence="4" type="ORF">RM552_13875</name>
</gene>
<keyword evidence="5" id="KW-1185">Reference proteome</keyword>
<dbReference type="PROSITE" id="PS50885">
    <property type="entry name" value="HAMP"/>
    <property type="match status" value="1"/>
</dbReference>
<feature type="domain" description="EAL" evidence="2">
    <location>
        <begin position="522"/>
        <end position="777"/>
    </location>
</feature>
<dbReference type="InterPro" id="IPR035919">
    <property type="entry name" value="EAL_sf"/>
</dbReference>
<dbReference type="SMART" id="SM00052">
    <property type="entry name" value="EAL"/>
    <property type="match status" value="1"/>
</dbReference>
<evidence type="ECO:0000256" key="1">
    <source>
        <dbReference type="SAM" id="Phobius"/>
    </source>
</evidence>
<dbReference type="PANTHER" id="PTHR33121:SF79">
    <property type="entry name" value="CYCLIC DI-GMP PHOSPHODIESTERASE PDED-RELATED"/>
    <property type="match status" value="1"/>
</dbReference>
<keyword evidence="1" id="KW-0472">Membrane</keyword>
<dbReference type="SMART" id="SM00267">
    <property type="entry name" value="GGDEF"/>
    <property type="match status" value="1"/>
</dbReference>
<dbReference type="Gene3D" id="3.20.20.450">
    <property type="entry name" value="EAL domain"/>
    <property type="match status" value="1"/>
</dbReference>
<name>A0ABU2ZWJ0_9ALTE</name>
<dbReference type="Pfam" id="PF00563">
    <property type="entry name" value="EAL"/>
    <property type="match status" value="1"/>
</dbReference>
<dbReference type="RefSeq" id="WP_311369457.1">
    <property type="nucleotide sequence ID" value="NZ_JAVRHX010000004.1"/>
</dbReference>
<evidence type="ECO:0000313" key="4">
    <source>
        <dbReference type="EMBL" id="MDT0595939.1"/>
    </source>
</evidence>
<dbReference type="InterPro" id="IPR043128">
    <property type="entry name" value="Rev_trsase/Diguanyl_cyclase"/>
</dbReference>
<feature type="domain" description="HAMP" evidence="3">
    <location>
        <begin position="303"/>
        <end position="356"/>
    </location>
</feature>
<dbReference type="InterPro" id="IPR003660">
    <property type="entry name" value="HAMP_dom"/>
</dbReference>
<feature type="transmembrane region" description="Helical" evidence="1">
    <location>
        <begin position="276"/>
        <end position="302"/>
    </location>
</feature>
<dbReference type="InterPro" id="IPR050706">
    <property type="entry name" value="Cyclic-di-GMP_PDE-like"/>
</dbReference>
<comment type="caution">
    <text evidence="4">The sequence shown here is derived from an EMBL/GenBank/DDBJ whole genome shotgun (WGS) entry which is preliminary data.</text>
</comment>
<keyword evidence="1" id="KW-0812">Transmembrane</keyword>
<protein>
    <submittedName>
        <fullName evidence="4">EAL domain-containing protein</fullName>
    </submittedName>
</protein>
<evidence type="ECO:0000259" key="2">
    <source>
        <dbReference type="PROSITE" id="PS50883"/>
    </source>
</evidence>
<dbReference type="InterPro" id="IPR001633">
    <property type="entry name" value="EAL_dom"/>
</dbReference>
<dbReference type="PROSITE" id="PS50883">
    <property type="entry name" value="EAL"/>
    <property type="match status" value="1"/>
</dbReference>
<dbReference type="Proteomes" id="UP001253545">
    <property type="component" value="Unassembled WGS sequence"/>
</dbReference>
<dbReference type="Gene3D" id="3.30.70.270">
    <property type="match status" value="1"/>
</dbReference>
<dbReference type="InterPro" id="IPR000160">
    <property type="entry name" value="GGDEF_dom"/>
</dbReference>
<dbReference type="Pfam" id="PF00672">
    <property type="entry name" value="HAMP"/>
    <property type="match status" value="1"/>
</dbReference>
<dbReference type="EMBL" id="JAVRHX010000004">
    <property type="protein sequence ID" value="MDT0595939.1"/>
    <property type="molecule type" value="Genomic_DNA"/>
</dbReference>
<evidence type="ECO:0000259" key="3">
    <source>
        <dbReference type="PROSITE" id="PS50885"/>
    </source>
</evidence>
<dbReference type="Gene3D" id="6.10.340.10">
    <property type="match status" value="1"/>
</dbReference>
<dbReference type="InterPro" id="IPR029787">
    <property type="entry name" value="Nucleotide_cyclase"/>
</dbReference>